<sequence length="173" mass="19521">MRKAPPTYAVLMLGRRLKLSKLIVGANGNKWQNLTHFRTVVERRIWLVKQPGNGGLENWRTRKMHTITLIGITVLPNIFSLQTPKGTIESGTGYDVTDRENGLAILHLHRLYHPSSAQKKYVGLRFILPRMPSDILLIAMLPVEPAHCATASASYGMHLSHLLPTFPLPYHQK</sequence>
<organism evidence="1 2">
    <name type="scientific">Patellaria atrata CBS 101060</name>
    <dbReference type="NCBI Taxonomy" id="1346257"/>
    <lineage>
        <taxon>Eukaryota</taxon>
        <taxon>Fungi</taxon>
        <taxon>Dikarya</taxon>
        <taxon>Ascomycota</taxon>
        <taxon>Pezizomycotina</taxon>
        <taxon>Dothideomycetes</taxon>
        <taxon>Dothideomycetes incertae sedis</taxon>
        <taxon>Patellariales</taxon>
        <taxon>Patellariaceae</taxon>
        <taxon>Patellaria</taxon>
    </lineage>
</organism>
<evidence type="ECO:0000313" key="2">
    <source>
        <dbReference type="Proteomes" id="UP000799429"/>
    </source>
</evidence>
<accession>A0A9P4VR08</accession>
<dbReference type="EMBL" id="MU006101">
    <property type="protein sequence ID" value="KAF2837059.1"/>
    <property type="molecule type" value="Genomic_DNA"/>
</dbReference>
<proteinExistence type="predicted"/>
<comment type="caution">
    <text evidence="1">The sequence shown here is derived from an EMBL/GenBank/DDBJ whole genome shotgun (WGS) entry which is preliminary data.</text>
</comment>
<dbReference type="AlphaFoldDB" id="A0A9P4VR08"/>
<gene>
    <name evidence="1" type="ORF">M501DRAFT_216918</name>
</gene>
<keyword evidence="2" id="KW-1185">Reference proteome</keyword>
<reference evidence="1" key="1">
    <citation type="journal article" date="2020" name="Stud. Mycol.">
        <title>101 Dothideomycetes genomes: a test case for predicting lifestyles and emergence of pathogens.</title>
        <authorList>
            <person name="Haridas S."/>
            <person name="Albert R."/>
            <person name="Binder M."/>
            <person name="Bloem J."/>
            <person name="Labutti K."/>
            <person name="Salamov A."/>
            <person name="Andreopoulos B."/>
            <person name="Baker S."/>
            <person name="Barry K."/>
            <person name="Bills G."/>
            <person name="Bluhm B."/>
            <person name="Cannon C."/>
            <person name="Castanera R."/>
            <person name="Culley D."/>
            <person name="Daum C."/>
            <person name="Ezra D."/>
            <person name="Gonzalez J."/>
            <person name="Henrissat B."/>
            <person name="Kuo A."/>
            <person name="Liang C."/>
            <person name="Lipzen A."/>
            <person name="Lutzoni F."/>
            <person name="Magnuson J."/>
            <person name="Mondo S."/>
            <person name="Nolan M."/>
            <person name="Ohm R."/>
            <person name="Pangilinan J."/>
            <person name="Park H.-J."/>
            <person name="Ramirez L."/>
            <person name="Alfaro M."/>
            <person name="Sun H."/>
            <person name="Tritt A."/>
            <person name="Yoshinaga Y."/>
            <person name="Zwiers L.-H."/>
            <person name="Turgeon B."/>
            <person name="Goodwin S."/>
            <person name="Spatafora J."/>
            <person name="Crous P."/>
            <person name="Grigoriev I."/>
        </authorList>
    </citation>
    <scope>NUCLEOTIDE SEQUENCE</scope>
    <source>
        <strain evidence="1">CBS 101060</strain>
    </source>
</reference>
<name>A0A9P4VR08_9PEZI</name>
<evidence type="ECO:0000313" key="1">
    <source>
        <dbReference type="EMBL" id="KAF2837059.1"/>
    </source>
</evidence>
<dbReference type="Proteomes" id="UP000799429">
    <property type="component" value="Unassembled WGS sequence"/>
</dbReference>
<protein>
    <submittedName>
        <fullName evidence="1">Uncharacterized protein</fullName>
    </submittedName>
</protein>